<sequence length="163" mass="18338">MATNQTRKSTSSIRKKPDSSKKPAATTAREKQEMRAALDGRAAESDQGSPSTMRTSSSRTEPGLNRTSAVQLEYEFEYEEDVEATAYAPVVQCQRHHRPRRRGSRARSEATDWPRQPRFEVPLLLHSRQGDDGGSSRKEDQGQVQREGYDAPMPLLQQGRQGH</sequence>
<feature type="compositionally biased region" description="Basic and acidic residues" evidence="1">
    <location>
        <begin position="106"/>
        <end position="118"/>
    </location>
</feature>
<protein>
    <submittedName>
        <fullName evidence="2">Uncharacterized protein</fullName>
    </submittedName>
</protein>
<keyword evidence="3" id="KW-1185">Reference proteome</keyword>
<evidence type="ECO:0000256" key="1">
    <source>
        <dbReference type="SAM" id="MobiDB-lite"/>
    </source>
</evidence>
<organism evidence="2 3">
    <name type="scientific">Tilletia caries</name>
    <name type="common">wheat bunt fungus</name>
    <dbReference type="NCBI Taxonomy" id="13290"/>
    <lineage>
        <taxon>Eukaryota</taxon>
        <taxon>Fungi</taxon>
        <taxon>Dikarya</taxon>
        <taxon>Basidiomycota</taxon>
        <taxon>Ustilaginomycotina</taxon>
        <taxon>Exobasidiomycetes</taxon>
        <taxon>Tilletiales</taxon>
        <taxon>Tilletiaceae</taxon>
        <taxon>Tilletia</taxon>
    </lineage>
</organism>
<feature type="compositionally biased region" description="Basic and acidic residues" evidence="1">
    <location>
        <begin position="128"/>
        <end position="141"/>
    </location>
</feature>
<feature type="compositionally biased region" description="Basic residues" evidence="1">
    <location>
        <begin position="94"/>
        <end position="105"/>
    </location>
</feature>
<name>A0ABN7JA39_9BASI</name>
<reference evidence="2" key="1">
    <citation type="submission" date="2020-10" db="EMBL/GenBank/DDBJ databases">
        <authorList>
            <person name="Sedaghatjoo S."/>
        </authorList>
    </citation>
    <scope>NUCLEOTIDE SEQUENCE</scope>
    <source>
        <strain evidence="2">AZH3</strain>
    </source>
</reference>
<feature type="compositionally biased region" description="Polar residues" evidence="1">
    <location>
        <begin position="1"/>
        <end position="12"/>
    </location>
</feature>
<proteinExistence type="predicted"/>
<feature type="region of interest" description="Disordered" evidence="1">
    <location>
        <begin position="85"/>
        <end position="163"/>
    </location>
</feature>
<evidence type="ECO:0000313" key="2">
    <source>
        <dbReference type="EMBL" id="CAD6959455.1"/>
    </source>
</evidence>
<feature type="region of interest" description="Disordered" evidence="1">
    <location>
        <begin position="1"/>
        <end position="66"/>
    </location>
</feature>
<evidence type="ECO:0000313" key="3">
    <source>
        <dbReference type="Proteomes" id="UP000836402"/>
    </source>
</evidence>
<feature type="compositionally biased region" description="Basic and acidic residues" evidence="1">
    <location>
        <begin position="28"/>
        <end position="44"/>
    </location>
</feature>
<accession>A0ABN7JA39</accession>
<dbReference type="Proteomes" id="UP000836402">
    <property type="component" value="Unassembled WGS sequence"/>
</dbReference>
<feature type="compositionally biased region" description="Low complexity" evidence="1">
    <location>
        <begin position="49"/>
        <end position="60"/>
    </location>
</feature>
<gene>
    <name evidence="2" type="ORF">JKIAZH3_G3927</name>
</gene>
<dbReference type="EMBL" id="CAJHJG010006781">
    <property type="protein sequence ID" value="CAD6959455.1"/>
    <property type="molecule type" value="Genomic_DNA"/>
</dbReference>
<comment type="caution">
    <text evidence="2">The sequence shown here is derived from an EMBL/GenBank/DDBJ whole genome shotgun (WGS) entry which is preliminary data.</text>
</comment>